<name>A0ABU3T8S4_9MICO</name>
<proteinExistence type="predicted"/>
<protein>
    <submittedName>
        <fullName evidence="4">DUF4440 domain-containing protein</fullName>
    </submittedName>
</protein>
<reference evidence="4 5" key="1">
    <citation type="submission" date="2023-09" db="EMBL/GenBank/DDBJ databases">
        <title>Microbacterium fusihabitans sp. nov., Microbacterium phycihabitans sp. nov., and Microbacterium cervinum sp. nov., isolated from dried seaweeds of beach.</title>
        <authorList>
            <person name="Lee S.D."/>
        </authorList>
    </citation>
    <scope>NUCLEOTIDE SEQUENCE [LARGE SCALE GENOMIC DNA]</scope>
    <source>
        <strain evidence="4 5">KSW4-17</strain>
    </source>
</reference>
<feature type="domain" description="DUF4440" evidence="3">
    <location>
        <begin position="114"/>
        <end position="202"/>
    </location>
</feature>
<dbReference type="RefSeq" id="WP_315994961.1">
    <property type="nucleotide sequence ID" value="NZ_JAWDIS010000002.1"/>
</dbReference>
<evidence type="ECO:0000256" key="1">
    <source>
        <dbReference type="SAM" id="MobiDB-lite"/>
    </source>
</evidence>
<dbReference type="InterPro" id="IPR007138">
    <property type="entry name" value="ABM_dom"/>
</dbReference>
<evidence type="ECO:0000259" key="3">
    <source>
        <dbReference type="Pfam" id="PF14534"/>
    </source>
</evidence>
<dbReference type="Pfam" id="PF14534">
    <property type="entry name" value="DUF4440"/>
    <property type="match status" value="1"/>
</dbReference>
<comment type="caution">
    <text evidence="4">The sequence shown here is derived from an EMBL/GenBank/DDBJ whole genome shotgun (WGS) entry which is preliminary data.</text>
</comment>
<dbReference type="InterPro" id="IPR032710">
    <property type="entry name" value="NTF2-like_dom_sf"/>
</dbReference>
<dbReference type="SUPFAM" id="SSF54909">
    <property type="entry name" value="Dimeric alpha+beta barrel"/>
    <property type="match status" value="1"/>
</dbReference>
<dbReference type="Pfam" id="PF03992">
    <property type="entry name" value="ABM"/>
    <property type="match status" value="1"/>
</dbReference>
<gene>
    <name evidence="4" type="ORF">RWH45_11125</name>
</gene>
<evidence type="ECO:0000313" key="5">
    <source>
        <dbReference type="Proteomes" id="UP001263371"/>
    </source>
</evidence>
<dbReference type="InterPro" id="IPR027843">
    <property type="entry name" value="DUF4440"/>
</dbReference>
<dbReference type="Gene3D" id="3.30.70.100">
    <property type="match status" value="1"/>
</dbReference>
<dbReference type="Proteomes" id="UP001263371">
    <property type="component" value="Unassembled WGS sequence"/>
</dbReference>
<feature type="compositionally biased region" description="Polar residues" evidence="1">
    <location>
        <begin position="211"/>
        <end position="222"/>
    </location>
</feature>
<organism evidence="4 5">
    <name type="scientific">Microbacterium galbum</name>
    <dbReference type="NCBI Taxonomy" id="3075994"/>
    <lineage>
        <taxon>Bacteria</taxon>
        <taxon>Bacillati</taxon>
        <taxon>Actinomycetota</taxon>
        <taxon>Actinomycetes</taxon>
        <taxon>Micrococcales</taxon>
        <taxon>Microbacteriaceae</taxon>
        <taxon>Microbacterium</taxon>
    </lineage>
</organism>
<keyword evidence="5" id="KW-1185">Reference proteome</keyword>
<evidence type="ECO:0000313" key="4">
    <source>
        <dbReference type="EMBL" id="MDU0367768.1"/>
    </source>
</evidence>
<dbReference type="EMBL" id="JAWDIS010000002">
    <property type="protein sequence ID" value="MDU0367768.1"/>
    <property type="molecule type" value="Genomic_DNA"/>
</dbReference>
<accession>A0ABU3T8S4</accession>
<sequence length="222" mass="24422">MTSASTPHRGREVTLSGSFRCADETEAARVRAHLPAHLALTRAEPGCVSFDVDPTDDPLVWRVEERFVDEAAFDAHQRRVAASAWGAATVGIERRYEIRGRDRDAAALVAAAWAAEERLLDPRVRQDPARVEPLLDDDFVEIGQSGRRFTREAIVAALRAEPGTSTAEIAERSSRVIAPDTVLLDYLLTVEERVSRRSSVWQGSPPRLTFHQGTPAPSDSAN</sequence>
<evidence type="ECO:0000259" key="2">
    <source>
        <dbReference type="Pfam" id="PF03992"/>
    </source>
</evidence>
<dbReference type="Gene3D" id="3.10.450.50">
    <property type="match status" value="1"/>
</dbReference>
<dbReference type="InterPro" id="IPR011008">
    <property type="entry name" value="Dimeric_a/b-barrel"/>
</dbReference>
<feature type="region of interest" description="Disordered" evidence="1">
    <location>
        <begin position="201"/>
        <end position="222"/>
    </location>
</feature>
<feature type="domain" description="ABM" evidence="2">
    <location>
        <begin position="22"/>
        <end position="85"/>
    </location>
</feature>
<dbReference type="SUPFAM" id="SSF54427">
    <property type="entry name" value="NTF2-like"/>
    <property type="match status" value="1"/>
</dbReference>